<evidence type="ECO:0000256" key="3">
    <source>
        <dbReference type="ARBA" id="ARBA00022563"/>
    </source>
</evidence>
<name>A0A086ZL47_9BIFI</name>
<keyword evidence="4" id="KW-0520">NAD</keyword>
<keyword evidence="8" id="KW-1185">Reference proteome</keyword>
<protein>
    <submittedName>
        <fullName evidence="7">Hydrolase</fullName>
        <ecNumber evidence="7">3.3.1.1</ecNumber>
    </submittedName>
</protein>
<dbReference type="SMART" id="SM00997">
    <property type="entry name" value="AdoHcyase_NAD"/>
    <property type="match status" value="1"/>
</dbReference>
<evidence type="ECO:0000259" key="6">
    <source>
        <dbReference type="SMART" id="SM00997"/>
    </source>
</evidence>
<gene>
    <name evidence="7" type="ORF">BBIA_2495</name>
</gene>
<dbReference type="EC" id="3.3.1.1" evidence="7"/>
<reference evidence="7 8" key="1">
    <citation type="submission" date="2014-03" db="EMBL/GenBank/DDBJ databases">
        <title>Genomics of Bifidobacteria.</title>
        <authorList>
            <person name="Ventura M."/>
            <person name="Milani C."/>
            <person name="Lugli G.A."/>
        </authorList>
    </citation>
    <scope>NUCLEOTIDE SEQUENCE [LARGE SCALE GENOMIC DNA]</scope>
    <source>
        <strain evidence="7 8">DSM 23969</strain>
    </source>
</reference>
<dbReference type="GO" id="GO:0004013">
    <property type="term" value="F:adenosylhomocysteinase activity"/>
    <property type="evidence" value="ECO:0007669"/>
    <property type="project" value="TreeGrafter"/>
</dbReference>
<feature type="compositionally biased region" description="Basic and acidic residues" evidence="5">
    <location>
        <begin position="98"/>
        <end position="126"/>
    </location>
</feature>
<dbReference type="RefSeq" id="WP_338010491.1">
    <property type="nucleotide sequence ID" value="NZ_JDUU01000011.1"/>
</dbReference>
<evidence type="ECO:0000313" key="8">
    <source>
        <dbReference type="Proteomes" id="UP000029108"/>
    </source>
</evidence>
<feature type="domain" description="S-adenosyl-L-homocysteine hydrolase NAD binding" evidence="6">
    <location>
        <begin position="313"/>
        <end position="472"/>
    </location>
</feature>
<proteinExistence type="inferred from homology"/>
<dbReference type="InterPro" id="IPR015878">
    <property type="entry name" value="Ado_hCys_hydrolase_NAD-bd"/>
</dbReference>
<dbReference type="PROSITE" id="PS00739">
    <property type="entry name" value="ADOHCYASE_2"/>
    <property type="match status" value="1"/>
</dbReference>
<keyword evidence="7" id="KW-0378">Hydrolase</keyword>
<dbReference type="STRING" id="1437608.GCA_000771645_00404"/>
<dbReference type="SMART" id="SM00996">
    <property type="entry name" value="AdoHcyase"/>
    <property type="match status" value="1"/>
</dbReference>
<evidence type="ECO:0000256" key="4">
    <source>
        <dbReference type="ARBA" id="ARBA00023027"/>
    </source>
</evidence>
<dbReference type="PANTHER" id="PTHR23420">
    <property type="entry name" value="ADENOSYLHOMOCYSTEINASE"/>
    <property type="match status" value="1"/>
</dbReference>
<dbReference type="NCBIfam" id="NF004009">
    <property type="entry name" value="PRK05476.3-2"/>
    <property type="match status" value="1"/>
</dbReference>
<dbReference type="AlphaFoldDB" id="A0A086ZL47"/>
<sequence length="595" mass="62746">MTELDFARWAAAYSQRTNRSLAGSCVAVPLGRHDDSVRAFADAAAQWGMIVEPSRAPDSCHAERNETPATRHFERSEAQSRNLAERTERSLDSGFASARDDNEATRHAPTRDSKEAARHTSVRKDGRPISVADEVLDARKLSGKEAIDYAEAHMDVLRALMAQMRKTVDFTEIRIAVCLVLEPKTAVLLRALRDAGATVGVFADPSETDQRVADQLAREGIAVEANVCWTPEETQAGALRLLDTIRPQIIIDDGASFARLAAAERPELLDGFIGVAEETTSGVRAFQAMQDAGALAFPVIAVNDSVLKTGFDNMHGTGETCVTTMQELLGAHCFAGKAVAVIGYGPVGRGFAVRVRALGADVTVCDTDPVAALKAVFDGFAAQDIDDAVAAADIVVSATGVRHTIALEHMRRMREGAVLSVIGGIANEIALDDIPDFRHDNARSVSALAVPGGPTLTLLAEGDGVNYTAGGGNPIEIMDLSFAVQASAVAYLLAHRGTVAASHGSGDSASSHAAPSDVSSLDVESSNATAPQAAASDINAPTVDVTPLSPGLHRLDAASDRRIAQVALDVRGQSASHAVADNGYDWRLTRFADAN</sequence>
<dbReference type="SUPFAM" id="SSF52283">
    <property type="entry name" value="Formate/glycerate dehydrogenase catalytic domain-like"/>
    <property type="match status" value="1"/>
</dbReference>
<dbReference type="InterPro" id="IPR020082">
    <property type="entry name" value="S-Ado-L-homoCys_hydrolase_CS"/>
</dbReference>
<dbReference type="NCBIfam" id="NF004005">
    <property type="entry name" value="PRK05476.2-3"/>
    <property type="match status" value="1"/>
</dbReference>
<dbReference type="GO" id="GO:0005829">
    <property type="term" value="C:cytosol"/>
    <property type="evidence" value="ECO:0007669"/>
    <property type="project" value="TreeGrafter"/>
</dbReference>
<dbReference type="Pfam" id="PF00670">
    <property type="entry name" value="AdoHcyase_NAD"/>
    <property type="match status" value="1"/>
</dbReference>
<dbReference type="GO" id="GO:0006730">
    <property type="term" value="P:one-carbon metabolic process"/>
    <property type="evidence" value="ECO:0007669"/>
    <property type="project" value="UniProtKB-KW"/>
</dbReference>
<dbReference type="eggNOG" id="COG0499">
    <property type="taxonomic scope" value="Bacteria"/>
</dbReference>
<evidence type="ECO:0000313" key="7">
    <source>
        <dbReference type="EMBL" id="KFI47247.1"/>
    </source>
</evidence>
<comment type="caution">
    <text evidence="7">The sequence shown here is derived from an EMBL/GenBank/DDBJ whole genome shotgun (WGS) entry which is preliminary data.</text>
</comment>
<dbReference type="Proteomes" id="UP000029108">
    <property type="component" value="Unassembled WGS sequence"/>
</dbReference>
<organism evidence="7 8">
    <name type="scientific">Bifidobacterium biavatii DSM 23969</name>
    <dbReference type="NCBI Taxonomy" id="1437608"/>
    <lineage>
        <taxon>Bacteria</taxon>
        <taxon>Bacillati</taxon>
        <taxon>Actinomycetota</taxon>
        <taxon>Actinomycetes</taxon>
        <taxon>Bifidobacteriales</taxon>
        <taxon>Bifidobacteriaceae</taxon>
        <taxon>Bifidobacterium</taxon>
    </lineage>
</organism>
<dbReference type="SUPFAM" id="SSF51735">
    <property type="entry name" value="NAD(P)-binding Rossmann-fold domains"/>
    <property type="match status" value="1"/>
</dbReference>
<evidence type="ECO:0000256" key="5">
    <source>
        <dbReference type="SAM" id="MobiDB-lite"/>
    </source>
</evidence>
<dbReference type="InterPro" id="IPR036291">
    <property type="entry name" value="NAD(P)-bd_dom_sf"/>
</dbReference>
<feature type="compositionally biased region" description="Low complexity" evidence="5">
    <location>
        <begin position="503"/>
        <end position="520"/>
    </location>
</feature>
<evidence type="ECO:0000256" key="1">
    <source>
        <dbReference type="ARBA" id="ARBA00001911"/>
    </source>
</evidence>
<feature type="region of interest" description="Disordered" evidence="5">
    <location>
        <begin position="503"/>
        <end position="542"/>
    </location>
</feature>
<keyword evidence="3" id="KW-0554">One-carbon metabolism</keyword>
<feature type="compositionally biased region" description="Basic and acidic residues" evidence="5">
    <location>
        <begin position="58"/>
        <end position="91"/>
    </location>
</feature>
<dbReference type="PANTHER" id="PTHR23420:SF0">
    <property type="entry name" value="ADENOSYLHOMOCYSTEINASE"/>
    <property type="match status" value="1"/>
</dbReference>
<evidence type="ECO:0000256" key="2">
    <source>
        <dbReference type="ARBA" id="ARBA00007122"/>
    </source>
</evidence>
<dbReference type="Pfam" id="PF05221">
    <property type="entry name" value="AdoHcyase"/>
    <property type="match status" value="2"/>
</dbReference>
<dbReference type="InterPro" id="IPR042172">
    <property type="entry name" value="Adenosylhomocyst_ase-like_sf"/>
</dbReference>
<feature type="region of interest" description="Disordered" evidence="5">
    <location>
        <begin position="56"/>
        <end position="126"/>
    </location>
</feature>
<dbReference type="EMBL" id="JGYN01000037">
    <property type="protein sequence ID" value="KFI47247.1"/>
    <property type="molecule type" value="Genomic_DNA"/>
</dbReference>
<dbReference type="Gene3D" id="3.40.50.720">
    <property type="entry name" value="NAD(P)-binding Rossmann-like Domain"/>
    <property type="match status" value="1"/>
</dbReference>
<comment type="cofactor">
    <cofactor evidence="1">
        <name>NAD(+)</name>
        <dbReference type="ChEBI" id="CHEBI:57540"/>
    </cofactor>
</comment>
<accession>A0A086ZL47</accession>
<dbReference type="GO" id="GO:0033353">
    <property type="term" value="P:S-adenosylmethionine cycle"/>
    <property type="evidence" value="ECO:0007669"/>
    <property type="project" value="TreeGrafter"/>
</dbReference>
<comment type="similarity">
    <text evidence="2">Belongs to the adenosylhomocysteinase family.</text>
</comment>
<dbReference type="InterPro" id="IPR000043">
    <property type="entry name" value="Adenosylhomocysteinase-like"/>
</dbReference>
<dbReference type="Gene3D" id="3.40.50.1480">
    <property type="entry name" value="Adenosylhomocysteinase-like"/>
    <property type="match status" value="1"/>
</dbReference>